<dbReference type="EMBL" id="MIKG01000009">
    <property type="protein sequence ID" value="RAO69047.1"/>
    <property type="molecule type" value="Genomic_DNA"/>
</dbReference>
<dbReference type="CDD" id="cd00167">
    <property type="entry name" value="SANT"/>
    <property type="match status" value="1"/>
</dbReference>
<dbReference type="Proteomes" id="UP000249363">
    <property type="component" value="Unassembled WGS sequence"/>
</dbReference>
<dbReference type="InterPro" id="IPR009057">
    <property type="entry name" value="Homeodomain-like_sf"/>
</dbReference>
<dbReference type="Pfam" id="PF13921">
    <property type="entry name" value="Myb_DNA-bind_6"/>
    <property type="match status" value="1"/>
</dbReference>
<feature type="domain" description="Myb-like" evidence="2">
    <location>
        <begin position="511"/>
        <end position="559"/>
    </location>
</feature>
<feature type="region of interest" description="Disordered" evidence="1">
    <location>
        <begin position="286"/>
        <end position="384"/>
    </location>
</feature>
<feature type="compositionally biased region" description="Basic and acidic residues" evidence="1">
    <location>
        <begin position="316"/>
        <end position="334"/>
    </location>
</feature>
<dbReference type="GeneID" id="63794275"/>
<evidence type="ECO:0000259" key="2">
    <source>
        <dbReference type="SMART" id="SM00717"/>
    </source>
</evidence>
<reference evidence="3 4" key="1">
    <citation type="journal article" date="2017" name="Biotechnol. Biofuels">
        <title>Differential beta-glucosidase expression as a function of carbon source availability in Talaromyces amestolkiae: a genomic and proteomic approach.</title>
        <authorList>
            <person name="de Eugenio L.I."/>
            <person name="Mendez-Liter J.A."/>
            <person name="Nieto-Dominguez M."/>
            <person name="Alonso L."/>
            <person name="Gil-Munoz J."/>
            <person name="Barriuso J."/>
            <person name="Prieto A."/>
            <person name="Martinez M.J."/>
        </authorList>
    </citation>
    <scope>NUCLEOTIDE SEQUENCE [LARGE SCALE GENOMIC DNA]</scope>
    <source>
        <strain evidence="3 4">CIB</strain>
    </source>
</reference>
<sequence length="610" mass="67344">MAFISLDNVVEYQYLKTRKPSKLPLIPCGASSFQSTTEPFLNRSTSVDVCTTVVSPPPASEKPSSSANISAVAKQAQISIEESCPLPAAIIVDSDRSDEKEKNKYQNICEQKIEQDACRSPNGRIRDDHYIEKNKDFSEPLDATVASSATDATVIEPLEIEMSPLVSDSGCEQHRSTVSDTSIEEMPPTALDASFGSAAQSETAGIDQMSMSPINTPTVDARCLDTLADKDKGRQPSVCQHSPIAEAAVAQFAPTQTRQLNDSQLGRNSAAEMPCKSLSVVVPHQPLQSRKFTRTARQSRRSHFSPSAESDDPGDSDYREDSHLESRIEYDEPAARPVKRKMGMNTSMNTSQLHRKRVRAQTYSKSSPPRLAGPESTVQSSTSPETIRIRGQFLRKVSLSRIEYCCWVTEDTNSAASGPVSSNTWASLKKLADEGGQSTSMSDFQAIDIEGLLTRDLKPCGYIWSFNFKEKHAESPEYHSPPKERRVSPTLDDLTIDCQTSPRADESASPKGKDYTAEEDALIVHLKETEKLSWSRIAARFPKRTQMALQVRYCTKLKGRPHQTRSEGLIGPRTGQGQTTTVASSRNTEGSRRQYSLRKLRHSPDRFIAG</sequence>
<comment type="caution">
    <text evidence="3">The sequence shown here is derived from an EMBL/GenBank/DDBJ whole genome shotgun (WGS) entry which is preliminary data.</text>
</comment>
<evidence type="ECO:0000313" key="3">
    <source>
        <dbReference type="EMBL" id="RAO69047.1"/>
    </source>
</evidence>
<keyword evidence="4" id="KW-1185">Reference proteome</keyword>
<dbReference type="STRING" id="1196081.A0A364KZQ5"/>
<protein>
    <recommendedName>
        <fullName evidence="2">Myb-like domain-containing protein</fullName>
    </recommendedName>
</protein>
<name>A0A364KZQ5_TALAM</name>
<dbReference type="Gene3D" id="1.10.10.60">
    <property type="entry name" value="Homeodomain-like"/>
    <property type="match status" value="1"/>
</dbReference>
<dbReference type="InterPro" id="IPR001005">
    <property type="entry name" value="SANT/Myb"/>
</dbReference>
<organism evidence="3 4">
    <name type="scientific">Talaromyces amestolkiae</name>
    <dbReference type="NCBI Taxonomy" id="1196081"/>
    <lineage>
        <taxon>Eukaryota</taxon>
        <taxon>Fungi</taxon>
        <taxon>Dikarya</taxon>
        <taxon>Ascomycota</taxon>
        <taxon>Pezizomycotina</taxon>
        <taxon>Eurotiomycetes</taxon>
        <taxon>Eurotiomycetidae</taxon>
        <taxon>Eurotiales</taxon>
        <taxon>Trichocomaceae</taxon>
        <taxon>Talaromyces</taxon>
        <taxon>Talaromyces sect. Talaromyces</taxon>
    </lineage>
</organism>
<dbReference type="RefSeq" id="XP_040733563.1">
    <property type="nucleotide sequence ID" value="XM_040877493.1"/>
</dbReference>
<proteinExistence type="predicted"/>
<dbReference type="AlphaFoldDB" id="A0A364KZQ5"/>
<accession>A0A364KZQ5</accession>
<dbReference type="SUPFAM" id="SSF46689">
    <property type="entry name" value="Homeodomain-like"/>
    <property type="match status" value="1"/>
</dbReference>
<dbReference type="SMART" id="SM00717">
    <property type="entry name" value="SANT"/>
    <property type="match status" value="1"/>
</dbReference>
<evidence type="ECO:0000256" key="1">
    <source>
        <dbReference type="SAM" id="MobiDB-lite"/>
    </source>
</evidence>
<feature type="region of interest" description="Disordered" evidence="1">
    <location>
        <begin position="560"/>
        <end position="610"/>
    </location>
</feature>
<dbReference type="OrthoDB" id="4223402at2759"/>
<gene>
    <name evidence="3" type="ORF">BHQ10_005059</name>
</gene>
<evidence type="ECO:0000313" key="4">
    <source>
        <dbReference type="Proteomes" id="UP000249363"/>
    </source>
</evidence>
<feature type="compositionally biased region" description="Basic residues" evidence="1">
    <location>
        <begin position="291"/>
        <end position="303"/>
    </location>
</feature>
<feature type="compositionally biased region" description="Polar residues" evidence="1">
    <location>
        <begin position="575"/>
        <end position="588"/>
    </location>
</feature>